<proteinExistence type="predicted"/>
<name>A0ABS2CQZ5_9MICO</name>
<comment type="caution">
    <text evidence="1">The sequence shown here is derived from an EMBL/GenBank/DDBJ whole genome shotgun (WGS) entry which is preliminary data.</text>
</comment>
<sequence>MLLLPRLLALPQPFFLDDAAQAHLSRHQVTREVEREVLTRLHRGLYAVTDTWHATPPWDQHLGLVHAAHRAHPGYVTSHVSAARLHGLPLPGRRLPQAVLTVDDDSTTSGHEWLDLRRGELPGDERTTLADIDVTTIPRTVVDCARSLRLPEAVAIADAALRAGRCTADDLVRVRRGQRRWPGVTRADVVFAHADPRRESWLESASAVTFHSWGVPLGVPQVDVFSPDGEWLARVDVAWASLGVVGEADGRGKFLGAPELGLGDVPADVARRLLRSHDRAESLRGLGLQVVRWTSQERASSPRTVVARWHRAVAAAAASSHRAVFRCSCCRLPPTDCEFDRFPGLTSARRAAQLARSRVGRGWGQTKGERTT</sequence>
<keyword evidence="2" id="KW-1185">Reference proteome</keyword>
<protein>
    <submittedName>
        <fullName evidence="1">Type IV toxin-antitoxin system AbiEi family antitoxin domain-containing protein</fullName>
    </submittedName>
</protein>
<gene>
    <name evidence="1" type="ORF">JQN70_18035</name>
</gene>
<dbReference type="EMBL" id="JAFDVD010000024">
    <property type="protein sequence ID" value="MBM6402301.1"/>
    <property type="molecule type" value="Genomic_DNA"/>
</dbReference>
<organism evidence="1 2">
    <name type="scientific">Phycicoccus sonneratiae</name>
    <dbReference type="NCBI Taxonomy" id="2807628"/>
    <lineage>
        <taxon>Bacteria</taxon>
        <taxon>Bacillati</taxon>
        <taxon>Actinomycetota</taxon>
        <taxon>Actinomycetes</taxon>
        <taxon>Micrococcales</taxon>
        <taxon>Intrasporangiaceae</taxon>
        <taxon>Phycicoccus</taxon>
    </lineage>
</organism>
<accession>A0ABS2CQZ5</accession>
<evidence type="ECO:0000313" key="2">
    <source>
        <dbReference type="Proteomes" id="UP001430172"/>
    </source>
</evidence>
<dbReference type="RefSeq" id="WP_204132774.1">
    <property type="nucleotide sequence ID" value="NZ_JAFDVD010000024.1"/>
</dbReference>
<evidence type="ECO:0000313" key="1">
    <source>
        <dbReference type="EMBL" id="MBM6402301.1"/>
    </source>
</evidence>
<dbReference type="Proteomes" id="UP001430172">
    <property type="component" value="Unassembled WGS sequence"/>
</dbReference>
<reference evidence="1" key="1">
    <citation type="submission" date="2021-02" db="EMBL/GenBank/DDBJ databases">
        <title>Phycicoccus sp. MQZ13P-5T, whole genome shotgun sequence.</title>
        <authorList>
            <person name="Tuo L."/>
        </authorList>
    </citation>
    <scope>NUCLEOTIDE SEQUENCE</scope>
    <source>
        <strain evidence="1">MQZ13P-5</strain>
    </source>
</reference>